<feature type="transmembrane region" description="Helical" evidence="2">
    <location>
        <begin position="319"/>
        <end position="340"/>
    </location>
</feature>
<evidence type="ECO:0000259" key="3">
    <source>
        <dbReference type="Pfam" id="PF07693"/>
    </source>
</evidence>
<evidence type="ECO:0000256" key="1">
    <source>
        <dbReference type="SAM" id="MobiDB-lite"/>
    </source>
</evidence>
<dbReference type="InterPro" id="IPR052754">
    <property type="entry name" value="NTPase_KAP_P-loop"/>
</dbReference>
<name>A0AAD1WK05_PELCU</name>
<feature type="transmembrane region" description="Helical" evidence="2">
    <location>
        <begin position="283"/>
        <end position="307"/>
    </location>
</feature>
<dbReference type="PANTHER" id="PTHR22674">
    <property type="entry name" value="NTPASE, KAP FAMILY P-LOOP DOMAIN-CONTAINING 1"/>
    <property type="match status" value="1"/>
</dbReference>
<keyword evidence="2" id="KW-1133">Transmembrane helix</keyword>
<proteinExistence type="predicted"/>
<dbReference type="CDD" id="cd00303">
    <property type="entry name" value="retropepsin_like"/>
    <property type="match status" value="1"/>
</dbReference>
<evidence type="ECO:0000313" key="4">
    <source>
        <dbReference type="EMBL" id="CAH2314668.1"/>
    </source>
</evidence>
<dbReference type="Proteomes" id="UP001295444">
    <property type="component" value="Chromosome 09"/>
</dbReference>
<evidence type="ECO:0000256" key="2">
    <source>
        <dbReference type="SAM" id="Phobius"/>
    </source>
</evidence>
<dbReference type="AlphaFoldDB" id="A0AAD1WK05"/>
<keyword evidence="5" id="KW-1185">Reference proteome</keyword>
<evidence type="ECO:0000313" key="5">
    <source>
        <dbReference type="Proteomes" id="UP001295444"/>
    </source>
</evidence>
<dbReference type="Pfam" id="PF07693">
    <property type="entry name" value="KAP_NTPase"/>
    <property type="match status" value="1"/>
</dbReference>
<gene>
    <name evidence="4" type="ORF">PECUL_23A016423</name>
</gene>
<keyword evidence="2" id="KW-0812">Transmembrane</keyword>
<protein>
    <submittedName>
        <fullName evidence="4">NTPase KAP family P-loop domain-containing 1</fullName>
    </submittedName>
</protein>
<dbReference type="EMBL" id="OW240920">
    <property type="protein sequence ID" value="CAH2314668.1"/>
    <property type="molecule type" value="Genomic_DNA"/>
</dbReference>
<feature type="domain" description="KAP NTPase" evidence="3">
    <location>
        <begin position="128"/>
        <end position="536"/>
    </location>
</feature>
<sequence length="821" mass="92928">MTFSPHVSISRPFITVTLLVNQTTITTKALIDSGAADNLMDENFAKTAALTLIQKATPLAVEAIDGRPLEKPLVTHETQEMVMTLPHSMNGRLDGSNTHYERIKLLLWIVKLKPAKTCKQTEDDIYCACLSKSLCQISTPVTVGLYAPFGGRVYILLDRITKCMREEALRVTEKEEKAVGHVTDKPVGWGFFRLLWCLLFYRPLITNRHLGRKSIEFIFVNFSAWQYAGSDRLWAGLVTTLCDQIRRHFGVVPLSIFKVLGSAPKRENEGENSLIEWIFKKTFCIILVVVLLLFIIGLVLLIVPVTSGTPGDSETTTTVFGSIVTVLSGSSIIMTLYKLCKGVLISQKQKIERLVNSQKFSSQMGFMNEVKKEVEIVTQMVQCMEIFQKQKIRVVLQITCLELCAPDKVVGVLDAMNTLLSDRKSPFISILVVDPSIIVTCLESASSLKGMADNGYMFLNRTVTLPFSVPALGKRTKLHLLKKAVQRTEDLIDWPSRNDANRGTKTGIAESVRLLRGELSEDDEPETKESNIQAGRSIQETFYCLYSEREVLNEYIPDSICQMKRIVNTIPVMVHLMMLSRIPWDRQSARSVAAWVVLCNQWPCRLSWILQCLEDEDQRGSKDGFSNCFLWDVFKENSKELFALKTALKNLLDLDADPEIFQRFLSQDFPFTVEEAMRLIPCTVNLDSSIKQKMGLQRGINNLQNDWKVVESKISEVIREGNLNKTETEKDGDKDKVEVDVKVDDSTKDNKKDGGTCKNEDKECCTEEFVKGGRKDRQETGEGRDECWVESEKEGEMYRKEPGNEGHHQRQDIEVVEVHVK</sequence>
<reference evidence="4" key="1">
    <citation type="submission" date="2022-03" db="EMBL/GenBank/DDBJ databases">
        <authorList>
            <person name="Alioto T."/>
            <person name="Alioto T."/>
            <person name="Gomez Garrido J."/>
        </authorList>
    </citation>
    <scope>NUCLEOTIDE SEQUENCE</scope>
</reference>
<dbReference type="InterPro" id="IPR011646">
    <property type="entry name" value="KAP_P-loop"/>
</dbReference>
<dbReference type="PANTHER" id="PTHR22674:SF4">
    <property type="entry name" value="NTPASE KAP FAMILY P-LOOP DOMAIN-CONTAINING PROTEIN 1"/>
    <property type="match status" value="1"/>
</dbReference>
<organism evidence="4 5">
    <name type="scientific">Pelobates cultripes</name>
    <name type="common">Western spadefoot toad</name>
    <dbReference type="NCBI Taxonomy" id="61616"/>
    <lineage>
        <taxon>Eukaryota</taxon>
        <taxon>Metazoa</taxon>
        <taxon>Chordata</taxon>
        <taxon>Craniata</taxon>
        <taxon>Vertebrata</taxon>
        <taxon>Euteleostomi</taxon>
        <taxon>Amphibia</taxon>
        <taxon>Batrachia</taxon>
        <taxon>Anura</taxon>
        <taxon>Pelobatoidea</taxon>
        <taxon>Pelobatidae</taxon>
        <taxon>Pelobates</taxon>
    </lineage>
</organism>
<keyword evidence="2" id="KW-0472">Membrane</keyword>
<feature type="region of interest" description="Disordered" evidence="1">
    <location>
        <begin position="770"/>
        <end position="812"/>
    </location>
</feature>
<accession>A0AAD1WK05</accession>